<dbReference type="Proteomes" id="UP000238479">
    <property type="component" value="Chromosome 3"/>
</dbReference>
<dbReference type="OMA" id="DLRCIGK"/>
<organism evidence="3 4">
    <name type="scientific">Rosa chinensis</name>
    <name type="common">China rose</name>
    <dbReference type="NCBI Taxonomy" id="74649"/>
    <lineage>
        <taxon>Eukaryota</taxon>
        <taxon>Viridiplantae</taxon>
        <taxon>Streptophyta</taxon>
        <taxon>Embryophyta</taxon>
        <taxon>Tracheophyta</taxon>
        <taxon>Spermatophyta</taxon>
        <taxon>Magnoliopsida</taxon>
        <taxon>eudicotyledons</taxon>
        <taxon>Gunneridae</taxon>
        <taxon>Pentapetalae</taxon>
        <taxon>rosids</taxon>
        <taxon>fabids</taxon>
        <taxon>Rosales</taxon>
        <taxon>Rosaceae</taxon>
        <taxon>Rosoideae</taxon>
        <taxon>Rosoideae incertae sedis</taxon>
        <taxon>Rosa</taxon>
    </lineage>
</organism>
<dbReference type="STRING" id="74649.A0A2P6RCG6"/>
<gene>
    <name evidence="3" type="ORF">RchiOBHm_Chr3g0475741</name>
</gene>
<dbReference type="CDD" id="cd22157">
    <property type="entry name" value="F-box_AtFBW1-like"/>
    <property type="match status" value="1"/>
</dbReference>
<keyword evidence="1" id="KW-1133">Transmembrane helix</keyword>
<comment type="caution">
    <text evidence="3">The sequence shown here is derived from an EMBL/GenBank/DDBJ whole genome shotgun (WGS) entry which is preliminary data.</text>
</comment>
<dbReference type="InterPro" id="IPR017451">
    <property type="entry name" value="F-box-assoc_interact_dom"/>
</dbReference>
<dbReference type="SMART" id="SM00256">
    <property type="entry name" value="FBOX"/>
    <property type="match status" value="1"/>
</dbReference>
<evidence type="ECO:0000256" key="1">
    <source>
        <dbReference type="SAM" id="Phobius"/>
    </source>
</evidence>
<dbReference type="EMBL" id="PDCK01000041">
    <property type="protein sequence ID" value="PRQ44122.1"/>
    <property type="molecule type" value="Genomic_DNA"/>
</dbReference>
<dbReference type="InterPro" id="IPR001810">
    <property type="entry name" value="F-box_dom"/>
</dbReference>
<feature type="transmembrane region" description="Helical" evidence="1">
    <location>
        <begin position="146"/>
        <end position="170"/>
    </location>
</feature>
<dbReference type="NCBIfam" id="TIGR01640">
    <property type="entry name" value="F_box_assoc_1"/>
    <property type="match status" value="1"/>
</dbReference>
<evidence type="ECO:0000313" key="3">
    <source>
        <dbReference type="EMBL" id="PRQ44122.1"/>
    </source>
</evidence>
<dbReference type="InterPro" id="IPR036047">
    <property type="entry name" value="F-box-like_dom_sf"/>
</dbReference>
<dbReference type="Pfam" id="PF00646">
    <property type="entry name" value="F-box"/>
    <property type="match status" value="1"/>
</dbReference>
<dbReference type="PROSITE" id="PS50181">
    <property type="entry name" value="FBOX"/>
    <property type="match status" value="1"/>
</dbReference>
<feature type="domain" description="F-box" evidence="2">
    <location>
        <begin position="39"/>
        <end position="85"/>
    </location>
</feature>
<dbReference type="SUPFAM" id="SSF50965">
    <property type="entry name" value="Galactose oxidase, central domain"/>
    <property type="match status" value="1"/>
</dbReference>
<dbReference type="InterPro" id="IPR050796">
    <property type="entry name" value="SCF_F-box_component"/>
</dbReference>
<dbReference type="OrthoDB" id="1246377at2759"/>
<name>A0A2P6RCG6_ROSCH</name>
<dbReference type="SUPFAM" id="SSF81383">
    <property type="entry name" value="F-box domain"/>
    <property type="match status" value="1"/>
</dbReference>
<dbReference type="Gramene" id="PRQ44122">
    <property type="protein sequence ID" value="PRQ44122"/>
    <property type="gene ID" value="RchiOBHm_Chr3g0475741"/>
</dbReference>
<proteinExistence type="predicted"/>
<dbReference type="InterPro" id="IPR006527">
    <property type="entry name" value="F-box-assoc_dom_typ1"/>
</dbReference>
<keyword evidence="1" id="KW-0812">Transmembrane</keyword>
<dbReference type="Pfam" id="PF07734">
    <property type="entry name" value="FBA_1"/>
    <property type="match status" value="1"/>
</dbReference>
<dbReference type="AlphaFoldDB" id="A0A2P6RCG6"/>
<dbReference type="PANTHER" id="PTHR31672">
    <property type="entry name" value="BNACNNG10540D PROTEIN"/>
    <property type="match status" value="1"/>
</dbReference>
<reference evidence="3 4" key="1">
    <citation type="journal article" date="2018" name="Nat. Genet.">
        <title>The Rosa genome provides new insights in the design of modern roses.</title>
        <authorList>
            <person name="Bendahmane M."/>
        </authorList>
    </citation>
    <scope>NUCLEOTIDE SEQUENCE [LARGE SCALE GENOMIC DNA]</scope>
    <source>
        <strain evidence="4">cv. Old Blush</strain>
    </source>
</reference>
<dbReference type="PANTHER" id="PTHR31672:SF13">
    <property type="entry name" value="F-BOX PROTEIN CPR30-LIKE"/>
    <property type="match status" value="1"/>
</dbReference>
<dbReference type="Gene3D" id="1.20.1280.50">
    <property type="match status" value="1"/>
</dbReference>
<keyword evidence="1" id="KW-0472">Membrane</keyword>
<protein>
    <submittedName>
        <fullName evidence="3">Putative F-box domain, galactose oxidase/kelch, beta-propeller, F-box associated interaction</fullName>
    </submittedName>
</protein>
<sequence length="402" mass="46115">MARKDELEKRRQRNQLVPSACGGCVLKRPPFDDEYYYQSLDTGSLKNDIIIEILKRLPAKSLLRFRAVCKSWCAFISNSSHFSRKHLSHAVTDSSSFRVLYSLMPPLSVDCEALLKKDGPVQGRKLKLPNRYKQHRRTTGSLKREVANIVVGSCNGLICLLLKWGYVVLWNPCTRKVNKLPKQTHVKTHQTFYGFGYDSCTERYKIILGDMPSMPKTLAHTAIFTTSWRNFDDVQIHNEIYGRGCLLNGALHWIESAQWDAIEDDHSGPSRLSIISFDLAEEKFQKLVSLPSLVTQDTSAKVWTSRDSIFVCFWNGTVRTETKLTIWEMKEYGIEDSWTNVGHISFNSHPECYWPLKFFEDGNFLMTICGGLLVYDPEKKTIRSNSDLPILYMETLVSPFTS</sequence>
<accession>A0A2P6RCG6</accession>
<keyword evidence="4" id="KW-1185">Reference proteome</keyword>
<evidence type="ECO:0000313" key="4">
    <source>
        <dbReference type="Proteomes" id="UP000238479"/>
    </source>
</evidence>
<dbReference type="InterPro" id="IPR011043">
    <property type="entry name" value="Gal_Oxase/kelch_b-propeller"/>
</dbReference>
<evidence type="ECO:0000259" key="2">
    <source>
        <dbReference type="PROSITE" id="PS50181"/>
    </source>
</evidence>